<dbReference type="InterPro" id="IPR023045">
    <property type="entry name" value="MoaC"/>
</dbReference>
<comment type="catalytic activity">
    <reaction evidence="1">
        <text>(8S)-3',8-cyclo-7,8-dihydroguanosine 5'-triphosphate = cyclic pyranopterin phosphate + diphosphate</text>
        <dbReference type="Rhea" id="RHEA:49580"/>
        <dbReference type="ChEBI" id="CHEBI:33019"/>
        <dbReference type="ChEBI" id="CHEBI:59648"/>
        <dbReference type="ChEBI" id="CHEBI:131766"/>
        <dbReference type="EC" id="4.6.1.17"/>
    </reaction>
</comment>
<evidence type="ECO:0000259" key="7">
    <source>
        <dbReference type="Pfam" id="PF01967"/>
    </source>
</evidence>
<dbReference type="Proteomes" id="UP000485058">
    <property type="component" value="Unassembled WGS sequence"/>
</dbReference>
<dbReference type="NCBIfam" id="NF006870">
    <property type="entry name" value="PRK09364.1"/>
    <property type="match status" value="1"/>
</dbReference>
<evidence type="ECO:0000313" key="9">
    <source>
        <dbReference type="Proteomes" id="UP000485058"/>
    </source>
</evidence>
<dbReference type="InterPro" id="IPR002820">
    <property type="entry name" value="Mopterin_CF_biosynth-C_dom"/>
</dbReference>
<proteinExistence type="predicted"/>
<feature type="region of interest" description="Disordered" evidence="6">
    <location>
        <begin position="46"/>
        <end position="70"/>
    </location>
</feature>
<evidence type="ECO:0000313" key="8">
    <source>
        <dbReference type="EMBL" id="GFH16138.1"/>
    </source>
</evidence>
<evidence type="ECO:0000256" key="3">
    <source>
        <dbReference type="ARBA" id="ARBA00012575"/>
    </source>
</evidence>
<dbReference type="InterPro" id="IPR036522">
    <property type="entry name" value="MoaC_sf"/>
</dbReference>
<sequence>MFARTTSLNRALKDLRQHLLTGRPREVHGVTHADLTAANQELDESFGLQPHPSEVSQQADSQPLPPVTPPIAEASTAGASLRLTHVDDKGQASMVDVSNVLSNALAQPSAMGHGGIRAPLPATRTVKAATARSATASCRVMLGQAAFSLVVDNARQSAKGNVLGTAQLAGIMAAKQTSALIPLCHNIPLSKVGVEFELDPSRHAVHISAQALTVSNTGVEMEALTAASVAALTVYDMCKAVSKDIEITALRLEAKSGGRSGSFRRTVGMDTVNE</sequence>
<accession>A0A699ZAI0</accession>
<dbReference type="NCBIfam" id="TIGR00581">
    <property type="entry name" value="moaC"/>
    <property type="match status" value="1"/>
</dbReference>
<feature type="domain" description="Molybdopterin cofactor biosynthesis C (MoaC)" evidence="7">
    <location>
        <begin position="126"/>
        <end position="258"/>
    </location>
</feature>
<evidence type="ECO:0000256" key="1">
    <source>
        <dbReference type="ARBA" id="ARBA00001637"/>
    </source>
</evidence>
<dbReference type="PANTHER" id="PTHR22960:SF0">
    <property type="entry name" value="MOLYBDENUM COFACTOR BIOSYNTHESIS PROTEIN 1"/>
    <property type="match status" value="1"/>
</dbReference>
<comment type="caution">
    <text evidence="8">The sequence shown here is derived from an EMBL/GenBank/DDBJ whole genome shotgun (WGS) entry which is preliminary data.</text>
</comment>
<evidence type="ECO:0000256" key="5">
    <source>
        <dbReference type="ARBA" id="ARBA00023239"/>
    </source>
</evidence>
<evidence type="ECO:0000256" key="2">
    <source>
        <dbReference type="ARBA" id="ARBA00005046"/>
    </source>
</evidence>
<dbReference type="GO" id="GO:0006777">
    <property type="term" value="P:Mo-molybdopterin cofactor biosynthetic process"/>
    <property type="evidence" value="ECO:0007669"/>
    <property type="project" value="UniProtKB-KW"/>
</dbReference>
<protein>
    <recommendedName>
        <fullName evidence="3">cyclic pyranopterin monophosphate synthase</fullName>
        <ecNumber evidence="3">4.6.1.17</ecNumber>
    </recommendedName>
</protein>
<dbReference type="PANTHER" id="PTHR22960">
    <property type="entry name" value="MOLYBDOPTERIN COFACTOR SYNTHESIS PROTEIN A"/>
    <property type="match status" value="1"/>
</dbReference>
<reference evidence="8 9" key="1">
    <citation type="submission" date="2020-02" db="EMBL/GenBank/DDBJ databases">
        <title>Draft genome sequence of Haematococcus lacustris strain NIES-144.</title>
        <authorList>
            <person name="Morimoto D."/>
            <person name="Nakagawa S."/>
            <person name="Yoshida T."/>
            <person name="Sawayama S."/>
        </authorList>
    </citation>
    <scope>NUCLEOTIDE SEQUENCE [LARGE SCALE GENOMIC DNA]</scope>
    <source>
        <strain evidence="8 9">NIES-144</strain>
    </source>
</reference>
<dbReference type="UniPathway" id="UPA00344"/>
<evidence type="ECO:0000256" key="4">
    <source>
        <dbReference type="ARBA" id="ARBA00023150"/>
    </source>
</evidence>
<dbReference type="InterPro" id="IPR050105">
    <property type="entry name" value="MoCo_biosynth_MoaA/MoaC"/>
</dbReference>
<keyword evidence="5" id="KW-0456">Lyase</keyword>
<dbReference type="EC" id="4.6.1.17" evidence="3"/>
<dbReference type="SUPFAM" id="SSF55040">
    <property type="entry name" value="Molybdenum cofactor biosynthesis protein C, MoaC"/>
    <property type="match status" value="1"/>
</dbReference>
<dbReference type="GO" id="GO:0061798">
    <property type="term" value="F:GTP 3',8'-cyclase activity"/>
    <property type="evidence" value="ECO:0007669"/>
    <property type="project" value="TreeGrafter"/>
</dbReference>
<evidence type="ECO:0000256" key="6">
    <source>
        <dbReference type="SAM" id="MobiDB-lite"/>
    </source>
</evidence>
<dbReference type="InterPro" id="IPR047594">
    <property type="entry name" value="MoaC_bact/euk"/>
</dbReference>
<dbReference type="Gene3D" id="3.30.70.640">
    <property type="entry name" value="Molybdopterin cofactor biosynthesis C (MoaC) domain"/>
    <property type="match status" value="1"/>
</dbReference>
<dbReference type="Pfam" id="PF01967">
    <property type="entry name" value="MoaC"/>
    <property type="match status" value="1"/>
</dbReference>
<dbReference type="GO" id="GO:0061799">
    <property type="term" value="F:cyclic pyranopterin monophosphate synthase activity"/>
    <property type="evidence" value="ECO:0007669"/>
    <property type="project" value="UniProtKB-EC"/>
</dbReference>
<gene>
    <name evidence="8" type="ORF">HaLaN_12507</name>
</gene>
<name>A0A699ZAI0_HAELA</name>
<keyword evidence="9" id="KW-1185">Reference proteome</keyword>
<comment type="pathway">
    <text evidence="2">Cofactor biosynthesis; molybdopterin biosynthesis.</text>
</comment>
<keyword evidence="4" id="KW-0501">Molybdenum cofactor biosynthesis</keyword>
<dbReference type="EMBL" id="BLLF01000953">
    <property type="protein sequence ID" value="GFH16138.1"/>
    <property type="molecule type" value="Genomic_DNA"/>
</dbReference>
<organism evidence="8 9">
    <name type="scientific">Haematococcus lacustris</name>
    <name type="common">Green alga</name>
    <name type="synonym">Haematococcus pluvialis</name>
    <dbReference type="NCBI Taxonomy" id="44745"/>
    <lineage>
        <taxon>Eukaryota</taxon>
        <taxon>Viridiplantae</taxon>
        <taxon>Chlorophyta</taxon>
        <taxon>core chlorophytes</taxon>
        <taxon>Chlorophyceae</taxon>
        <taxon>CS clade</taxon>
        <taxon>Chlamydomonadales</taxon>
        <taxon>Haematococcaceae</taxon>
        <taxon>Haematococcus</taxon>
    </lineage>
</organism>
<dbReference type="AlphaFoldDB" id="A0A699ZAI0"/>
<dbReference type="CDD" id="cd01420">
    <property type="entry name" value="MoaC_PE"/>
    <property type="match status" value="1"/>
</dbReference>